<feature type="compositionally biased region" description="Polar residues" evidence="1">
    <location>
        <begin position="1"/>
        <end position="16"/>
    </location>
</feature>
<dbReference type="EMBL" id="MU069469">
    <property type="protein sequence ID" value="KAF5842074.1"/>
    <property type="molecule type" value="Genomic_DNA"/>
</dbReference>
<feature type="region of interest" description="Disordered" evidence="1">
    <location>
        <begin position="1"/>
        <end position="97"/>
    </location>
</feature>
<evidence type="ECO:0000256" key="1">
    <source>
        <dbReference type="SAM" id="MobiDB-lite"/>
    </source>
</evidence>
<protein>
    <submittedName>
        <fullName evidence="2">Uncharacterized protein</fullName>
    </submittedName>
</protein>
<accession>A0ABQ7H5E1</accession>
<sequence length="152" mass="15266">MATGKEQSLGKTSSFFAPSSGKGSAPAAAQNTPTEAQPNKAAEAGGAFKVHTATAAPPKTSPAKPASMAAKGKGGGGGVKGSLAQAWSKAPAPKKVREAEAVKCMGRGCMKGYPSCISLEQGTFSGRTCAAQSALILSWRGAHRCDIVMQSL</sequence>
<proteinExistence type="predicted"/>
<name>A0ABQ7H5E1_DUNSA</name>
<reference evidence="2" key="1">
    <citation type="submission" date="2017-08" db="EMBL/GenBank/DDBJ databases">
        <authorList>
            <person name="Polle J.E."/>
            <person name="Barry K."/>
            <person name="Cushman J."/>
            <person name="Schmutz J."/>
            <person name="Tran D."/>
            <person name="Hathwaick L.T."/>
            <person name="Yim W.C."/>
            <person name="Jenkins J."/>
            <person name="Mckie-Krisberg Z.M."/>
            <person name="Prochnik S."/>
            <person name="Lindquist E."/>
            <person name="Dockter R.B."/>
            <person name="Adam C."/>
            <person name="Molina H."/>
            <person name="Bunkerborg J."/>
            <person name="Jin E."/>
            <person name="Buchheim M."/>
            <person name="Magnuson J."/>
        </authorList>
    </citation>
    <scope>NUCLEOTIDE SEQUENCE</scope>
    <source>
        <strain evidence="2">CCAP 19/18</strain>
    </source>
</reference>
<dbReference type="Proteomes" id="UP000815325">
    <property type="component" value="Unassembled WGS sequence"/>
</dbReference>
<evidence type="ECO:0000313" key="3">
    <source>
        <dbReference type="Proteomes" id="UP000815325"/>
    </source>
</evidence>
<feature type="compositionally biased region" description="Low complexity" evidence="1">
    <location>
        <begin position="17"/>
        <end position="29"/>
    </location>
</feature>
<comment type="caution">
    <text evidence="2">The sequence shown here is derived from an EMBL/GenBank/DDBJ whole genome shotgun (WGS) entry which is preliminary data.</text>
</comment>
<organism evidence="2 3">
    <name type="scientific">Dunaliella salina</name>
    <name type="common">Green alga</name>
    <name type="synonym">Protococcus salinus</name>
    <dbReference type="NCBI Taxonomy" id="3046"/>
    <lineage>
        <taxon>Eukaryota</taxon>
        <taxon>Viridiplantae</taxon>
        <taxon>Chlorophyta</taxon>
        <taxon>core chlorophytes</taxon>
        <taxon>Chlorophyceae</taxon>
        <taxon>CS clade</taxon>
        <taxon>Chlamydomonadales</taxon>
        <taxon>Dunaliellaceae</taxon>
        <taxon>Dunaliella</taxon>
    </lineage>
</organism>
<evidence type="ECO:0000313" key="2">
    <source>
        <dbReference type="EMBL" id="KAF5842074.1"/>
    </source>
</evidence>
<feature type="compositionally biased region" description="Low complexity" evidence="1">
    <location>
        <begin position="52"/>
        <end position="71"/>
    </location>
</feature>
<gene>
    <name evidence="2" type="ORF">DUNSADRAFT_9333</name>
</gene>
<keyword evidence="3" id="KW-1185">Reference proteome</keyword>